<feature type="compositionally biased region" description="Low complexity" evidence="1">
    <location>
        <begin position="10"/>
        <end position="19"/>
    </location>
</feature>
<name>A0ABQ9NRK5_9PEZI</name>
<evidence type="ECO:0000256" key="1">
    <source>
        <dbReference type="SAM" id="MobiDB-lite"/>
    </source>
</evidence>
<sequence length="178" mass="19900">MLDTEDTLSDSDTSLSDSEASGSDFEAISAKPEPSDGSTKIDPFPFMKLSAELRTQIYKHILVDPSMIWYFLSQIGRVRAWLKTIWIVGPHHSRHAFAAYTLLAQCTRLNHLSIDCEGDGVSPGESAKVTAKGFYQDAFPWLEAVGVAKGDHLAALGILVLDDEIDSWFEQYYYQDKY</sequence>
<proteinExistence type="predicted"/>
<evidence type="ECO:0000313" key="2">
    <source>
        <dbReference type="EMBL" id="KAJ9662691.1"/>
    </source>
</evidence>
<accession>A0ABQ9NRK5</accession>
<dbReference type="Proteomes" id="UP001172684">
    <property type="component" value="Unassembled WGS sequence"/>
</dbReference>
<feature type="region of interest" description="Disordered" evidence="1">
    <location>
        <begin position="1"/>
        <end position="39"/>
    </location>
</feature>
<evidence type="ECO:0000313" key="3">
    <source>
        <dbReference type="Proteomes" id="UP001172684"/>
    </source>
</evidence>
<reference evidence="2" key="1">
    <citation type="submission" date="2022-10" db="EMBL/GenBank/DDBJ databases">
        <title>Culturing micro-colonial fungi from biological soil crusts in the Mojave desert and describing Neophaeococcomyces mojavensis, and introducing the new genera and species Taxawa tesnikishii.</title>
        <authorList>
            <person name="Kurbessoian T."/>
            <person name="Stajich J.E."/>
        </authorList>
    </citation>
    <scope>NUCLEOTIDE SEQUENCE</scope>
    <source>
        <strain evidence="2">TK_1</strain>
    </source>
</reference>
<organism evidence="2 3">
    <name type="scientific">Coniosporium apollinis</name>
    <dbReference type="NCBI Taxonomy" id="61459"/>
    <lineage>
        <taxon>Eukaryota</taxon>
        <taxon>Fungi</taxon>
        <taxon>Dikarya</taxon>
        <taxon>Ascomycota</taxon>
        <taxon>Pezizomycotina</taxon>
        <taxon>Dothideomycetes</taxon>
        <taxon>Dothideomycetes incertae sedis</taxon>
        <taxon>Coniosporium</taxon>
    </lineage>
</organism>
<dbReference type="EMBL" id="JAPDRL010000048">
    <property type="protein sequence ID" value="KAJ9662691.1"/>
    <property type="molecule type" value="Genomic_DNA"/>
</dbReference>
<comment type="caution">
    <text evidence="2">The sequence shown here is derived from an EMBL/GenBank/DDBJ whole genome shotgun (WGS) entry which is preliminary data.</text>
</comment>
<keyword evidence="3" id="KW-1185">Reference proteome</keyword>
<protein>
    <submittedName>
        <fullName evidence="2">Uncharacterized protein</fullName>
    </submittedName>
</protein>
<gene>
    <name evidence="2" type="ORF">H2201_005975</name>
</gene>